<keyword evidence="3" id="KW-1185">Reference proteome</keyword>
<name>A0ABQ8GFI5_9PEZI</name>
<feature type="chain" id="PRO_5046771405" evidence="1">
    <location>
        <begin position="24"/>
        <end position="494"/>
    </location>
</feature>
<accession>A0ABQ8GFI5</accession>
<organism evidence="2 3">
    <name type="scientific">Macrophomina phaseolina</name>
    <dbReference type="NCBI Taxonomy" id="35725"/>
    <lineage>
        <taxon>Eukaryota</taxon>
        <taxon>Fungi</taxon>
        <taxon>Dikarya</taxon>
        <taxon>Ascomycota</taxon>
        <taxon>Pezizomycotina</taxon>
        <taxon>Dothideomycetes</taxon>
        <taxon>Dothideomycetes incertae sedis</taxon>
        <taxon>Botryosphaeriales</taxon>
        <taxon>Botryosphaeriaceae</taxon>
        <taxon>Macrophomina</taxon>
    </lineage>
</organism>
<proteinExistence type="predicted"/>
<sequence>MRWASTLLPSAASGLFFAALANGAPAVGSAATPTLKERQTSDRLVFAHFMIGISTDRTSSADYDADILRAKSLGIDAFALNFGPDTASANYSQQLVYAYESAANNGFSVFLSFDFNTGLWDTADAAAVGARIAAFGSRGGQLKVDDKAFVSSFVGDALDVSAVRTAAGIDIFFAPNFNPGGGADWTQLDGAFSWYAWPTDGSNNPPSSTSTYLPTYADTDYTTKLGGDKTKYVAPVSPWFFTHYGSEVSFGPKNYLFPSEFLWFTRWQEILDLGSRFVEIITWNDYGESHYIGPLSSPHYDDGNSKWTNDMPHNGWADLAAPYIAAYKAGATSPTSYITTDRLVYWFRPQPKGLDCASTDNVGAAPSGADLVADKLFVVTMLTDAANVTVGSGGDATQTFAAPKGVASFTVPLAVGVQAFAVERGGVAVDGLGGQAPKQVSGECVCGLYNFNAFVGTLPVAEQGDALQADGLSRFTEGLKVATCSPTPTLTARR</sequence>
<dbReference type="Proteomes" id="UP000774617">
    <property type="component" value="Unassembled WGS sequence"/>
</dbReference>
<dbReference type="Pfam" id="PF03659">
    <property type="entry name" value="Glyco_hydro_71"/>
    <property type="match status" value="1"/>
</dbReference>
<dbReference type="GO" id="GO:0016787">
    <property type="term" value="F:hydrolase activity"/>
    <property type="evidence" value="ECO:0007669"/>
    <property type="project" value="UniProtKB-KW"/>
</dbReference>
<keyword evidence="1" id="KW-0732">Signal</keyword>
<gene>
    <name evidence="2" type="ORF">B0J12DRAFT_452018</name>
</gene>
<reference evidence="2 3" key="1">
    <citation type="journal article" date="2021" name="Nat. Commun.">
        <title>Genetic determinants of endophytism in the Arabidopsis root mycobiome.</title>
        <authorList>
            <person name="Mesny F."/>
            <person name="Miyauchi S."/>
            <person name="Thiergart T."/>
            <person name="Pickel B."/>
            <person name="Atanasova L."/>
            <person name="Karlsson M."/>
            <person name="Huettel B."/>
            <person name="Barry K.W."/>
            <person name="Haridas S."/>
            <person name="Chen C."/>
            <person name="Bauer D."/>
            <person name="Andreopoulos W."/>
            <person name="Pangilinan J."/>
            <person name="LaButti K."/>
            <person name="Riley R."/>
            <person name="Lipzen A."/>
            <person name="Clum A."/>
            <person name="Drula E."/>
            <person name="Henrissat B."/>
            <person name="Kohler A."/>
            <person name="Grigoriev I.V."/>
            <person name="Martin F.M."/>
            <person name="Hacquard S."/>
        </authorList>
    </citation>
    <scope>NUCLEOTIDE SEQUENCE [LARGE SCALE GENOMIC DNA]</scope>
    <source>
        <strain evidence="2 3">MPI-SDFR-AT-0080</strain>
    </source>
</reference>
<feature type="signal peptide" evidence="1">
    <location>
        <begin position="1"/>
        <end position="23"/>
    </location>
</feature>
<protein>
    <submittedName>
        <fullName evidence="2">Glycosyl hydrolase family 71-domain-containing protein</fullName>
    </submittedName>
</protein>
<evidence type="ECO:0000256" key="1">
    <source>
        <dbReference type="SAM" id="SignalP"/>
    </source>
</evidence>
<comment type="caution">
    <text evidence="2">The sequence shown here is derived from an EMBL/GenBank/DDBJ whole genome shotgun (WGS) entry which is preliminary data.</text>
</comment>
<dbReference type="CDD" id="cd11577">
    <property type="entry name" value="GH71"/>
    <property type="match status" value="1"/>
</dbReference>
<evidence type="ECO:0000313" key="2">
    <source>
        <dbReference type="EMBL" id="KAH7054401.1"/>
    </source>
</evidence>
<dbReference type="EMBL" id="JAGTJR010000009">
    <property type="protein sequence ID" value="KAH7054401.1"/>
    <property type="molecule type" value="Genomic_DNA"/>
</dbReference>
<dbReference type="InterPro" id="IPR005197">
    <property type="entry name" value="Glyco_hydro_71"/>
</dbReference>
<dbReference type="Gene3D" id="3.20.20.80">
    <property type="entry name" value="Glycosidases"/>
    <property type="match status" value="1"/>
</dbReference>
<keyword evidence="2" id="KW-0378">Hydrolase</keyword>
<evidence type="ECO:0000313" key="3">
    <source>
        <dbReference type="Proteomes" id="UP000774617"/>
    </source>
</evidence>